<organism evidence="1 2">
    <name type="scientific">Cichorium intybus</name>
    <name type="common">Chicory</name>
    <dbReference type="NCBI Taxonomy" id="13427"/>
    <lineage>
        <taxon>Eukaryota</taxon>
        <taxon>Viridiplantae</taxon>
        <taxon>Streptophyta</taxon>
        <taxon>Embryophyta</taxon>
        <taxon>Tracheophyta</taxon>
        <taxon>Spermatophyta</taxon>
        <taxon>Magnoliopsida</taxon>
        <taxon>eudicotyledons</taxon>
        <taxon>Gunneridae</taxon>
        <taxon>Pentapetalae</taxon>
        <taxon>asterids</taxon>
        <taxon>campanulids</taxon>
        <taxon>Asterales</taxon>
        <taxon>Asteraceae</taxon>
        <taxon>Cichorioideae</taxon>
        <taxon>Cichorieae</taxon>
        <taxon>Cichoriinae</taxon>
        <taxon>Cichorium</taxon>
    </lineage>
</organism>
<name>A0ACB9H1N6_CICIN</name>
<proteinExistence type="predicted"/>
<evidence type="ECO:0000313" key="2">
    <source>
        <dbReference type="Proteomes" id="UP001055811"/>
    </source>
</evidence>
<gene>
    <name evidence="1" type="ORF">L2E82_02050</name>
</gene>
<dbReference type="EMBL" id="CM042009">
    <property type="protein sequence ID" value="KAI3789258.1"/>
    <property type="molecule type" value="Genomic_DNA"/>
</dbReference>
<protein>
    <submittedName>
        <fullName evidence="1">Uncharacterized protein</fullName>
    </submittedName>
</protein>
<comment type="caution">
    <text evidence="1">The sequence shown here is derived from an EMBL/GenBank/DDBJ whole genome shotgun (WGS) entry which is preliminary data.</text>
</comment>
<sequence length="127" mass="14144">MGTLGRASYTMGLWIRETGQAMYVLVHAHRSRKFKNHYAQGQSSQTHQLNRNTGPEVHADVISVMLENMESWNLDLFSCLLPLFLGLLDGNTERDAYKCVTGNVIEACGSLWACNHLHNLSSSNCGC</sequence>
<keyword evidence="2" id="KW-1185">Reference proteome</keyword>
<dbReference type="Proteomes" id="UP001055811">
    <property type="component" value="Linkage Group LG01"/>
</dbReference>
<reference evidence="1 2" key="2">
    <citation type="journal article" date="2022" name="Mol. Ecol. Resour.">
        <title>The genomes of chicory, endive, great burdock and yacon provide insights into Asteraceae paleo-polyploidization history and plant inulin production.</title>
        <authorList>
            <person name="Fan W."/>
            <person name="Wang S."/>
            <person name="Wang H."/>
            <person name="Wang A."/>
            <person name="Jiang F."/>
            <person name="Liu H."/>
            <person name="Zhao H."/>
            <person name="Xu D."/>
            <person name="Zhang Y."/>
        </authorList>
    </citation>
    <scope>NUCLEOTIDE SEQUENCE [LARGE SCALE GENOMIC DNA]</scope>
    <source>
        <strain evidence="2">cv. Punajuju</strain>
        <tissue evidence="1">Leaves</tissue>
    </source>
</reference>
<reference evidence="2" key="1">
    <citation type="journal article" date="2022" name="Mol. Ecol. Resour.">
        <title>The genomes of chicory, endive, great burdock and yacon provide insights into Asteraceae palaeo-polyploidization history and plant inulin production.</title>
        <authorList>
            <person name="Fan W."/>
            <person name="Wang S."/>
            <person name="Wang H."/>
            <person name="Wang A."/>
            <person name="Jiang F."/>
            <person name="Liu H."/>
            <person name="Zhao H."/>
            <person name="Xu D."/>
            <person name="Zhang Y."/>
        </authorList>
    </citation>
    <scope>NUCLEOTIDE SEQUENCE [LARGE SCALE GENOMIC DNA]</scope>
    <source>
        <strain evidence="2">cv. Punajuju</strain>
    </source>
</reference>
<evidence type="ECO:0000313" key="1">
    <source>
        <dbReference type="EMBL" id="KAI3789258.1"/>
    </source>
</evidence>
<accession>A0ACB9H1N6</accession>